<dbReference type="Gene3D" id="3.40.50.2000">
    <property type="entry name" value="Glycogen Phosphorylase B"/>
    <property type="match status" value="1"/>
</dbReference>
<dbReference type="Proteomes" id="UP000289738">
    <property type="component" value="Chromosome B05"/>
</dbReference>
<protein>
    <recommendedName>
        <fullName evidence="3">Anthocyanidin 3-O-glucosyltransferase</fullName>
    </recommendedName>
</protein>
<keyword evidence="2" id="KW-1185">Reference proteome</keyword>
<reference evidence="1 2" key="1">
    <citation type="submission" date="2019-01" db="EMBL/GenBank/DDBJ databases">
        <title>Sequencing of cultivated peanut Arachis hypogaea provides insights into genome evolution and oil improvement.</title>
        <authorList>
            <person name="Chen X."/>
        </authorList>
    </citation>
    <scope>NUCLEOTIDE SEQUENCE [LARGE SCALE GENOMIC DNA]</scope>
    <source>
        <strain evidence="2">cv. Fuhuasheng</strain>
        <tissue evidence="1">Leaves</tissue>
    </source>
</reference>
<evidence type="ECO:0000313" key="1">
    <source>
        <dbReference type="EMBL" id="RYR10251.1"/>
    </source>
</evidence>
<name>A0A444Z7W2_ARAHY</name>
<organism evidence="1 2">
    <name type="scientific">Arachis hypogaea</name>
    <name type="common">Peanut</name>
    <dbReference type="NCBI Taxonomy" id="3818"/>
    <lineage>
        <taxon>Eukaryota</taxon>
        <taxon>Viridiplantae</taxon>
        <taxon>Streptophyta</taxon>
        <taxon>Embryophyta</taxon>
        <taxon>Tracheophyta</taxon>
        <taxon>Spermatophyta</taxon>
        <taxon>Magnoliopsida</taxon>
        <taxon>eudicotyledons</taxon>
        <taxon>Gunneridae</taxon>
        <taxon>Pentapetalae</taxon>
        <taxon>rosids</taxon>
        <taxon>fabids</taxon>
        <taxon>Fabales</taxon>
        <taxon>Fabaceae</taxon>
        <taxon>Papilionoideae</taxon>
        <taxon>50 kb inversion clade</taxon>
        <taxon>dalbergioids sensu lato</taxon>
        <taxon>Dalbergieae</taxon>
        <taxon>Pterocarpus clade</taxon>
        <taxon>Arachis</taxon>
    </lineage>
</organism>
<sequence>MNARMMSMELKVGIEIEKGEEDGLFTKESVFKAVKIVMDDESEVGREVRENHSKVKNFLLSKDFETSCLDSFCRKLQDIL</sequence>
<dbReference type="AlphaFoldDB" id="A0A444Z7W2"/>
<accession>A0A444Z7W2</accession>
<gene>
    <name evidence="1" type="ORF">Ahy_B05g078725</name>
</gene>
<proteinExistence type="predicted"/>
<dbReference type="EMBL" id="SDMP01000015">
    <property type="protein sequence ID" value="RYR10251.1"/>
    <property type="molecule type" value="Genomic_DNA"/>
</dbReference>
<comment type="caution">
    <text evidence="1">The sequence shown here is derived from an EMBL/GenBank/DDBJ whole genome shotgun (WGS) entry which is preliminary data.</text>
</comment>
<evidence type="ECO:0000313" key="2">
    <source>
        <dbReference type="Proteomes" id="UP000289738"/>
    </source>
</evidence>
<dbReference type="SUPFAM" id="SSF53756">
    <property type="entry name" value="UDP-Glycosyltransferase/glycogen phosphorylase"/>
    <property type="match status" value="1"/>
</dbReference>
<evidence type="ECO:0008006" key="3">
    <source>
        <dbReference type="Google" id="ProtNLM"/>
    </source>
</evidence>